<dbReference type="AlphaFoldDB" id="A0A067RL94"/>
<accession>A0A067RL94</accession>
<dbReference type="EMBL" id="KK852444">
    <property type="protein sequence ID" value="KDR23788.1"/>
    <property type="molecule type" value="Genomic_DNA"/>
</dbReference>
<organism evidence="1 2">
    <name type="scientific">Zootermopsis nevadensis</name>
    <name type="common">Dampwood termite</name>
    <dbReference type="NCBI Taxonomy" id="136037"/>
    <lineage>
        <taxon>Eukaryota</taxon>
        <taxon>Metazoa</taxon>
        <taxon>Ecdysozoa</taxon>
        <taxon>Arthropoda</taxon>
        <taxon>Hexapoda</taxon>
        <taxon>Insecta</taxon>
        <taxon>Pterygota</taxon>
        <taxon>Neoptera</taxon>
        <taxon>Polyneoptera</taxon>
        <taxon>Dictyoptera</taxon>
        <taxon>Blattodea</taxon>
        <taxon>Blattoidea</taxon>
        <taxon>Termitoidae</taxon>
        <taxon>Termopsidae</taxon>
        <taxon>Zootermopsis</taxon>
    </lineage>
</organism>
<name>A0A067RL94_ZOONE</name>
<keyword evidence="2" id="KW-1185">Reference proteome</keyword>
<gene>
    <name evidence="1" type="ORF">L798_11363</name>
</gene>
<dbReference type="InParanoid" id="A0A067RL94"/>
<protein>
    <submittedName>
        <fullName evidence="1">Uncharacterized protein</fullName>
    </submittedName>
</protein>
<dbReference type="Proteomes" id="UP000027135">
    <property type="component" value="Unassembled WGS sequence"/>
</dbReference>
<reference evidence="1 2" key="1">
    <citation type="journal article" date="2014" name="Nat. Commun.">
        <title>Molecular traces of alternative social organization in a termite genome.</title>
        <authorList>
            <person name="Terrapon N."/>
            <person name="Li C."/>
            <person name="Robertson H.M."/>
            <person name="Ji L."/>
            <person name="Meng X."/>
            <person name="Booth W."/>
            <person name="Chen Z."/>
            <person name="Childers C.P."/>
            <person name="Glastad K.M."/>
            <person name="Gokhale K."/>
            <person name="Gowin J."/>
            <person name="Gronenberg W."/>
            <person name="Hermansen R.A."/>
            <person name="Hu H."/>
            <person name="Hunt B.G."/>
            <person name="Huylmans A.K."/>
            <person name="Khalil S.M."/>
            <person name="Mitchell R.D."/>
            <person name="Munoz-Torres M.C."/>
            <person name="Mustard J.A."/>
            <person name="Pan H."/>
            <person name="Reese J.T."/>
            <person name="Scharf M.E."/>
            <person name="Sun F."/>
            <person name="Vogel H."/>
            <person name="Xiao J."/>
            <person name="Yang W."/>
            <person name="Yang Z."/>
            <person name="Yang Z."/>
            <person name="Zhou J."/>
            <person name="Zhu J."/>
            <person name="Brent C.S."/>
            <person name="Elsik C.G."/>
            <person name="Goodisman M.A."/>
            <person name="Liberles D.A."/>
            <person name="Roe R.M."/>
            <person name="Vargo E.L."/>
            <person name="Vilcinskas A."/>
            <person name="Wang J."/>
            <person name="Bornberg-Bauer E."/>
            <person name="Korb J."/>
            <person name="Zhang G."/>
            <person name="Liebig J."/>
        </authorList>
    </citation>
    <scope>NUCLEOTIDE SEQUENCE [LARGE SCALE GENOMIC DNA]</scope>
    <source>
        <tissue evidence="1">Whole organism</tissue>
    </source>
</reference>
<evidence type="ECO:0000313" key="2">
    <source>
        <dbReference type="Proteomes" id="UP000027135"/>
    </source>
</evidence>
<proteinExistence type="predicted"/>
<evidence type="ECO:0000313" key="1">
    <source>
        <dbReference type="EMBL" id="KDR23788.1"/>
    </source>
</evidence>
<sequence>MLQILVDMVRNLSEEVTLLKSENLDMRRQIMDLKVPSDITPGPSTFVRSLPPAAKSYSEVAAACLPVQHSVSASVPDISTVPVKSTAGKNIDVAAPTASGDGFVTVVGKKEEGIVQERNSHRVEIGPLHGRADAPSSACDNQAC</sequence>